<sequence length="66" mass="7717">MLEPVMTPEQIKFKLVQIIDELLLLKNQKAWEELATKDLNELLVEATDKAEMLWWVYRNTISGGVE</sequence>
<dbReference type="AlphaFoldDB" id="A0A9E3HF98"/>
<dbReference type="Proteomes" id="UP000813215">
    <property type="component" value="Unassembled WGS sequence"/>
</dbReference>
<organism evidence="1 2">
    <name type="scientific">Pelatocladus maniniholoensis HA4357-MV3</name>
    <dbReference type="NCBI Taxonomy" id="1117104"/>
    <lineage>
        <taxon>Bacteria</taxon>
        <taxon>Bacillati</taxon>
        <taxon>Cyanobacteriota</taxon>
        <taxon>Cyanophyceae</taxon>
        <taxon>Nostocales</taxon>
        <taxon>Nostocaceae</taxon>
        <taxon>Pelatocladus</taxon>
    </lineage>
</organism>
<reference evidence="1" key="2">
    <citation type="journal article" date="2022" name="Microbiol. Resour. Announc.">
        <title>Metagenome Sequencing to Explore Phylogenomics of Terrestrial Cyanobacteria.</title>
        <authorList>
            <person name="Ward R.D."/>
            <person name="Stajich J.E."/>
            <person name="Johansen J.R."/>
            <person name="Huntemann M."/>
            <person name="Clum A."/>
            <person name="Foster B."/>
            <person name="Foster B."/>
            <person name="Roux S."/>
            <person name="Palaniappan K."/>
            <person name="Varghese N."/>
            <person name="Mukherjee S."/>
            <person name="Reddy T.B.K."/>
            <person name="Daum C."/>
            <person name="Copeland A."/>
            <person name="Chen I.A."/>
            <person name="Ivanova N.N."/>
            <person name="Kyrpides N.C."/>
            <person name="Shapiro N."/>
            <person name="Eloe-Fadrosh E.A."/>
            <person name="Pietrasiak N."/>
        </authorList>
    </citation>
    <scope>NUCLEOTIDE SEQUENCE</scope>
    <source>
        <strain evidence="1">HA4357-MV3</strain>
    </source>
</reference>
<accession>A0A9E3HF98</accession>
<evidence type="ECO:0000313" key="2">
    <source>
        <dbReference type="Proteomes" id="UP000813215"/>
    </source>
</evidence>
<proteinExistence type="predicted"/>
<comment type="caution">
    <text evidence="1">The sequence shown here is derived from an EMBL/GenBank/DDBJ whole genome shotgun (WGS) entry which is preliminary data.</text>
</comment>
<evidence type="ECO:0000313" key="1">
    <source>
        <dbReference type="EMBL" id="MBW4435350.1"/>
    </source>
</evidence>
<protein>
    <submittedName>
        <fullName evidence="1">Uncharacterized protein</fullName>
    </submittedName>
</protein>
<dbReference type="EMBL" id="JAHHHW010000164">
    <property type="protein sequence ID" value="MBW4435350.1"/>
    <property type="molecule type" value="Genomic_DNA"/>
</dbReference>
<reference evidence="1" key="1">
    <citation type="submission" date="2021-05" db="EMBL/GenBank/DDBJ databases">
        <authorList>
            <person name="Pietrasiak N."/>
            <person name="Ward R."/>
            <person name="Stajich J.E."/>
            <person name="Kurbessoian T."/>
        </authorList>
    </citation>
    <scope>NUCLEOTIDE SEQUENCE</scope>
    <source>
        <strain evidence="1">HA4357-MV3</strain>
    </source>
</reference>
<name>A0A9E3HF98_9NOST</name>
<gene>
    <name evidence="1" type="ORF">KME28_27490</name>
</gene>